<feature type="region of interest" description="Disordered" evidence="16">
    <location>
        <begin position="486"/>
        <end position="526"/>
    </location>
</feature>
<dbReference type="Gene3D" id="3.40.50.1000">
    <property type="entry name" value="HAD superfamily/HAD-like"/>
    <property type="match status" value="1"/>
</dbReference>
<keyword evidence="4 15" id="KW-0813">Transport</keyword>
<comment type="similarity">
    <text evidence="2 15">Belongs to the TIM50 family.</text>
</comment>
<dbReference type="InterPro" id="IPR050365">
    <property type="entry name" value="TIM50"/>
</dbReference>
<comment type="function">
    <text evidence="13">Essential component of the TIM23 complex, a complex that mediates the translocation of transit peptide-containing proteins across the mitochondrial inner membrane. Required to direct preproteins in transit and direct them to the channel protein TIM23, and possibly facilitates transfer of the translocating proteins from the TOM complex to the TIM23 complex.</text>
</comment>
<evidence type="ECO:0000256" key="12">
    <source>
        <dbReference type="ARBA" id="ARBA00023136"/>
    </source>
</evidence>
<evidence type="ECO:0000256" key="16">
    <source>
        <dbReference type="SAM" id="MobiDB-lite"/>
    </source>
</evidence>
<name>A0AAE8MXJ8_9PEZI</name>
<keyword evidence="5" id="KW-0812">Transmembrane</keyword>
<evidence type="ECO:0000256" key="15">
    <source>
        <dbReference type="RuleBase" id="RU365079"/>
    </source>
</evidence>
<dbReference type="PANTHER" id="PTHR12210">
    <property type="entry name" value="DULLARD PROTEIN PHOSPHATASE"/>
    <property type="match status" value="1"/>
</dbReference>
<keyword evidence="10 15" id="KW-0811">Translocation</keyword>
<dbReference type="FunFam" id="3.40.50.1000:FF:000019">
    <property type="entry name" value="Mitochondrial import inner membrane translocase subunit TIM50"/>
    <property type="match status" value="1"/>
</dbReference>
<evidence type="ECO:0000256" key="11">
    <source>
        <dbReference type="ARBA" id="ARBA00023128"/>
    </source>
</evidence>
<keyword evidence="8 15" id="KW-0809">Transit peptide</keyword>
<feature type="domain" description="FCP1 homology" evidence="17">
    <location>
        <begin position="227"/>
        <end position="370"/>
    </location>
</feature>
<accession>A0AAE8MXJ8</accession>
<reference evidence="18" key="1">
    <citation type="submission" date="2018-03" db="EMBL/GenBank/DDBJ databases">
        <authorList>
            <person name="Guldener U."/>
        </authorList>
    </citation>
    <scope>NUCLEOTIDE SEQUENCE</scope>
</reference>
<dbReference type="InterPro" id="IPR036412">
    <property type="entry name" value="HAD-like_sf"/>
</dbReference>
<evidence type="ECO:0000256" key="3">
    <source>
        <dbReference type="ARBA" id="ARBA00020799"/>
    </source>
</evidence>
<comment type="caution">
    <text evidence="18">The sequence shown here is derived from an EMBL/GenBank/DDBJ whole genome shotgun (WGS) entry which is preliminary data.</text>
</comment>
<dbReference type="EMBL" id="ONZQ02000006">
    <property type="protein sequence ID" value="SPO02576.1"/>
    <property type="molecule type" value="Genomic_DNA"/>
</dbReference>
<dbReference type="InterPro" id="IPR023214">
    <property type="entry name" value="HAD_sf"/>
</dbReference>
<dbReference type="Proteomes" id="UP001187682">
    <property type="component" value="Unassembled WGS sequence"/>
</dbReference>
<organism evidence="18 19">
    <name type="scientific">Cephalotrichum gorgonifer</name>
    <dbReference type="NCBI Taxonomy" id="2041049"/>
    <lineage>
        <taxon>Eukaryota</taxon>
        <taxon>Fungi</taxon>
        <taxon>Dikarya</taxon>
        <taxon>Ascomycota</taxon>
        <taxon>Pezizomycotina</taxon>
        <taxon>Sordariomycetes</taxon>
        <taxon>Hypocreomycetidae</taxon>
        <taxon>Microascales</taxon>
        <taxon>Microascaceae</taxon>
        <taxon>Cephalotrichum</taxon>
    </lineage>
</organism>
<evidence type="ECO:0000313" key="18">
    <source>
        <dbReference type="EMBL" id="SPO02576.1"/>
    </source>
</evidence>
<keyword evidence="19" id="KW-1185">Reference proteome</keyword>
<keyword evidence="11 15" id="KW-0496">Mitochondrion</keyword>
<evidence type="ECO:0000256" key="10">
    <source>
        <dbReference type="ARBA" id="ARBA00023010"/>
    </source>
</evidence>
<evidence type="ECO:0000313" key="19">
    <source>
        <dbReference type="Proteomes" id="UP001187682"/>
    </source>
</evidence>
<gene>
    <name evidence="18" type="ORF">DNG_05249</name>
</gene>
<dbReference type="GO" id="GO:0015031">
    <property type="term" value="P:protein transport"/>
    <property type="evidence" value="ECO:0007669"/>
    <property type="project" value="UniProtKB-KW"/>
</dbReference>
<evidence type="ECO:0000256" key="9">
    <source>
        <dbReference type="ARBA" id="ARBA00022989"/>
    </source>
</evidence>
<keyword evidence="7 15" id="KW-0653">Protein transport</keyword>
<evidence type="ECO:0000256" key="1">
    <source>
        <dbReference type="ARBA" id="ARBA00004434"/>
    </source>
</evidence>
<evidence type="ECO:0000256" key="13">
    <source>
        <dbReference type="ARBA" id="ARBA00059797"/>
    </source>
</evidence>
<dbReference type="SMART" id="SM00577">
    <property type="entry name" value="CPDc"/>
    <property type="match status" value="1"/>
</dbReference>
<sequence>MISRLAVGIARQGAMRASSPVVSLPAGLYAARSRSFAWTRSLKEAAPRDPKNSKDADAKSSDSQKATESETPKSTDAETGKAAEESSPADAEQPAEPKYPLPDLTQGIPSTFEYEASQKARSALTEHPEQTSGRHELPASAYISSTDRKRQSIAKWSFILALAGMVGGVAYLGRDWESEEEAKLYPQAPNGFSPAAWWKRAVARSNGVVTYFAEPAFETLLPKVDPMLEKPYTLCISLEDMLVHSEWSREHGWRVAKRPGVDYFLRYLSQYYELVLFTSIPSAIALPVIQKLDPFQMIMFPLFREATKYEDGEFVKDLSYLNRDLSKVIILDTNPAHVKAQPENAIILPKWTGAKDDKGLVSLIPFLEYIHTMQYGDVRKVLKAFEGKDIPMEFAAREAIARREFQKQQKASKSSGSSGVGFLGAMLGLKPTNMSMMQAPEGEQAPSQAYAQGKMIQDLARERGMKYVELLEADIKANGERYLKEQQEAQEKQQQEAMESMMGSMTGMFVGGKKEAGGEGSKGSSA</sequence>
<dbReference type="CDD" id="cd07521">
    <property type="entry name" value="HAD_FCP1-like"/>
    <property type="match status" value="1"/>
</dbReference>
<evidence type="ECO:0000256" key="6">
    <source>
        <dbReference type="ARBA" id="ARBA00022792"/>
    </source>
</evidence>
<comment type="subunit">
    <text evidence="14">Component of the TIM23 complex, at least composed of TIM23, TIM17, TIM50 and TIM21. Interacts with preproteins in transit.</text>
</comment>
<evidence type="ECO:0000256" key="4">
    <source>
        <dbReference type="ARBA" id="ARBA00022448"/>
    </source>
</evidence>
<evidence type="ECO:0000256" key="7">
    <source>
        <dbReference type="ARBA" id="ARBA00022927"/>
    </source>
</evidence>
<evidence type="ECO:0000259" key="17">
    <source>
        <dbReference type="PROSITE" id="PS50969"/>
    </source>
</evidence>
<dbReference type="Pfam" id="PF03031">
    <property type="entry name" value="NIF"/>
    <property type="match status" value="1"/>
</dbReference>
<protein>
    <recommendedName>
        <fullName evidence="3 15">Mitochondrial import inner membrane translocase subunit TIM50</fullName>
    </recommendedName>
</protein>
<proteinExistence type="inferred from homology"/>
<evidence type="ECO:0000256" key="14">
    <source>
        <dbReference type="ARBA" id="ARBA00063960"/>
    </source>
</evidence>
<keyword evidence="9" id="KW-1133">Transmembrane helix</keyword>
<dbReference type="AlphaFoldDB" id="A0AAE8MXJ8"/>
<keyword evidence="6" id="KW-0999">Mitochondrion inner membrane</keyword>
<evidence type="ECO:0000256" key="5">
    <source>
        <dbReference type="ARBA" id="ARBA00022692"/>
    </source>
</evidence>
<dbReference type="InterPro" id="IPR004274">
    <property type="entry name" value="FCP1_dom"/>
</dbReference>
<dbReference type="PROSITE" id="PS50969">
    <property type="entry name" value="FCP1"/>
    <property type="match status" value="1"/>
</dbReference>
<feature type="region of interest" description="Disordered" evidence="16">
    <location>
        <begin position="41"/>
        <end position="144"/>
    </location>
</feature>
<comment type="subcellular location">
    <subcellularLocation>
        <location evidence="1 15">Mitochondrion inner membrane</location>
        <topology evidence="1 15">Single-pass membrane protein</topology>
    </subcellularLocation>
</comment>
<dbReference type="SUPFAM" id="SSF56784">
    <property type="entry name" value="HAD-like"/>
    <property type="match status" value="1"/>
</dbReference>
<evidence type="ECO:0000256" key="8">
    <source>
        <dbReference type="ARBA" id="ARBA00022946"/>
    </source>
</evidence>
<feature type="compositionally biased region" description="Basic and acidic residues" evidence="16">
    <location>
        <begin position="41"/>
        <end position="84"/>
    </location>
</feature>
<dbReference type="GO" id="GO:0005744">
    <property type="term" value="C:TIM23 mitochondrial import inner membrane translocase complex"/>
    <property type="evidence" value="ECO:0007669"/>
    <property type="project" value="UniProtKB-UniRule"/>
</dbReference>
<feature type="compositionally biased region" description="Basic and acidic residues" evidence="16">
    <location>
        <begin position="124"/>
        <end position="137"/>
    </location>
</feature>
<keyword evidence="12" id="KW-0472">Membrane</keyword>
<evidence type="ECO:0000256" key="2">
    <source>
        <dbReference type="ARBA" id="ARBA00006344"/>
    </source>
</evidence>